<dbReference type="Proteomes" id="UP001139104">
    <property type="component" value="Unassembled WGS sequence"/>
</dbReference>
<dbReference type="RefSeq" id="WP_243065434.1">
    <property type="nucleotide sequence ID" value="NZ_JAIVFK010000011.1"/>
</dbReference>
<evidence type="ECO:0000313" key="1">
    <source>
        <dbReference type="EMBL" id="MCI4681362.1"/>
    </source>
</evidence>
<proteinExistence type="predicted"/>
<name>A0ABS9Z2E7_9HYPH</name>
<protein>
    <submittedName>
        <fullName evidence="1">Uncharacterized protein</fullName>
    </submittedName>
</protein>
<keyword evidence="2" id="KW-1185">Reference proteome</keyword>
<organism evidence="1 2">
    <name type="scientific">Candidatus Rhodoblastus alkanivorans</name>
    <dbReference type="NCBI Taxonomy" id="2954117"/>
    <lineage>
        <taxon>Bacteria</taxon>
        <taxon>Pseudomonadati</taxon>
        <taxon>Pseudomonadota</taxon>
        <taxon>Alphaproteobacteria</taxon>
        <taxon>Hyphomicrobiales</taxon>
        <taxon>Rhodoblastaceae</taxon>
        <taxon>Rhodoblastus</taxon>
    </lineage>
</organism>
<sequence>MGRLPLPAASNRPENRPLTSLRRTGLEKLFHSWLGASGRRYICSVYSVGEPPPFDESRAVIAAVRPGTAQAEIAFVFAPGLNGESEDFDLWTARARACGASEWHVHLLADTPQARGVVLRDLTPARRLAA</sequence>
<gene>
    <name evidence="1" type="ORF">K2U94_01020</name>
</gene>
<evidence type="ECO:0000313" key="2">
    <source>
        <dbReference type="Proteomes" id="UP001139104"/>
    </source>
</evidence>
<comment type="caution">
    <text evidence="1">The sequence shown here is derived from an EMBL/GenBank/DDBJ whole genome shotgun (WGS) entry which is preliminary data.</text>
</comment>
<reference evidence="1" key="1">
    <citation type="journal article" date="2022" name="ISME J.">
        <title>Identification of active gaseous-alkane degraders at natural gas seeps.</title>
        <authorList>
            <person name="Farhan Ul Haque M."/>
            <person name="Hernandez M."/>
            <person name="Crombie A.T."/>
            <person name="Murrell J.C."/>
        </authorList>
    </citation>
    <scope>NUCLEOTIDE SEQUENCE</scope>
    <source>
        <strain evidence="1">PC2</strain>
    </source>
</reference>
<dbReference type="EMBL" id="JAIVFP010000001">
    <property type="protein sequence ID" value="MCI4681362.1"/>
    <property type="molecule type" value="Genomic_DNA"/>
</dbReference>
<accession>A0ABS9Z2E7</accession>